<sequence length="252" mass="27917">MDVLARACAWLCQPHTAQVQQAQQVQQAVCFEVCLGVSPVPPPPPPKPLSLNTSMMLQAKLPPFLSLKDVLALRASCISFSRTKVFHLLLKYCSKVSVRKALESHQSAEKLVLSPWQPPVPGIPGIPGRRMKSKKPNGTFSCCCGTCCPSNRDKYRGSGCLDCNPRDIYLEPLFGVLCRPVIWAAGEAGHSMSKAPHADEDSYERGRQWNGIQSFLWGIGNLERCCWGTGRLHETIDSGWRRPPVDEHEILL</sequence>
<keyword evidence="2" id="KW-1185">Reference proteome</keyword>
<accession>A0A812YLK1</accession>
<dbReference type="AlphaFoldDB" id="A0A812YLK1"/>
<protein>
    <submittedName>
        <fullName evidence="1">Ded1 protein</fullName>
    </submittedName>
</protein>
<organism evidence="1 2">
    <name type="scientific">Symbiodinium pilosum</name>
    <name type="common">Dinoflagellate</name>
    <dbReference type="NCBI Taxonomy" id="2952"/>
    <lineage>
        <taxon>Eukaryota</taxon>
        <taxon>Sar</taxon>
        <taxon>Alveolata</taxon>
        <taxon>Dinophyceae</taxon>
        <taxon>Suessiales</taxon>
        <taxon>Symbiodiniaceae</taxon>
        <taxon>Symbiodinium</taxon>
    </lineage>
</organism>
<proteinExistence type="predicted"/>
<comment type="caution">
    <text evidence="1">The sequence shown here is derived from an EMBL/GenBank/DDBJ whole genome shotgun (WGS) entry which is preliminary data.</text>
</comment>
<gene>
    <name evidence="1" type="primary">ded1</name>
    <name evidence="1" type="ORF">SPIL2461_LOCUS23377</name>
</gene>
<reference evidence="1" key="1">
    <citation type="submission" date="2021-02" db="EMBL/GenBank/DDBJ databases">
        <authorList>
            <person name="Dougan E. K."/>
            <person name="Rhodes N."/>
            <person name="Thang M."/>
            <person name="Chan C."/>
        </authorList>
    </citation>
    <scope>NUCLEOTIDE SEQUENCE</scope>
</reference>
<dbReference type="Proteomes" id="UP000649617">
    <property type="component" value="Unassembled WGS sequence"/>
</dbReference>
<dbReference type="OrthoDB" id="10359901at2759"/>
<evidence type="ECO:0000313" key="1">
    <source>
        <dbReference type="EMBL" id="CAE7784680.1"/>
    </source>
</evidence>
<name>A0A812YLK1_SYMPI</name>
<evidence type="ECO:0000313" key="2">
    <source>
        <dbReference type="Proteomes" id="UP000649617"/>
    </source>
</evidence>
<dbReference type="EMBL" id="CAJNIZ010048211">
    <property type="protein sequence ID" value="CAE7784680.1"/>
    <property type="molecule type" value="Genomic_DNA"/>
</dbReference>